<proteinExistence type="predicted"/>
<name>A0A813GYC8_POLGL</name>
<comment type="caution">
    <text evidence="1">The sequence shown here is derived from an EMBL/GenBank/DDBJ whole genome shotgun (WGS) entry which is preliminary data.</text>
</comment>
<dbReference type="OrthoDB" id="411005at2759"/>
<dbReference type="AlphaFoldDB" id="A0A813GYC8"/>
<gene>
    <name evidence="1" type="ORF">PGLA1383_LOCUS46649</name>
</gene>
<evidence type="ECO:0000313" key="2">
    <source>
        <dbReference type="Proteomes" id="UP000654075"/>
    </source>
</evidence>
<protein>
    <submittedName>
        <fullName evidence="1">Uncharacterized protein</fullName>
    </submittedName>
</protein>
<accession>A0A813GYC8</accession>
<reference evidence="1" key="1">
    <citation type="submission" date="2021-02" db="EMBL/GenBank/DDBJ databases">
        <authorList>
            <person name="Dougan E. K."/>
            <person name="Rhodes N."/>
            <person name="Thang M."/>
            <person name="Chan C."/>
        </authorList>
    </citation>
    <scope>NUCLEOTIDE SEQUENCE</scope>
</reference>
<sequence length="273" mass="30096">MVGRTIEYGEVDSTTLRIQLRIYGSAFDIASDVPKTGRVLQLGDLFDSKEEDPARALLERHALDGLVAAGRAPTSGPGNRWRQGASRADVKLSVEGGAQLLEQLGDGWRDVDVVRLDQDLAGGCLLLRGLFAAGLKAGMVVSFVNSQFPPPLRFASLDYPALPKALHGCSLSYLLDHLRPLGFHLVRLSGPYAAFVHATRLTPNIGPQDPDEMECYRGSRVWGFSPAPSIDLVREWFFDFTEIGSQEIWSRCWGNLTKAFWFPSSEPGFLLYL</sequence>
<dbReference type="Proteomes" id="UP000654075">
    <property type="component" value="Unassembled WGS sequence"/>
</dbReference>
<dbReference type="EMBL" id="CAJNNV010029831">
    <property type="protein sequence ID" value="CAE8630260.1"/>
    <property type="molecule type" value="Genomic_DNA"/>
</dbReference>
<keyword evidence="2" id="KW-1185">Reference proteome</keyword>
<organism evidence="1 2">
    <name type="scientific">Polarella glacialis</name>
    <name type="common">Dinoflagellate</name>
    <dbReference type="NCBI Taxonomy" id="89957"/>
    <lineage>
        <taxon>Eukaryota</taxon>
        <taxon>Sar</taxon>
        <taxon>Alveolata</taxon>
        <taxon>Dinophyceae</taxon>
        <taxon>Suessiales</taxon>
        <taxon>Suessiaceae</taxon>
        <taxon>Polarella</taxon>
    </lineage>
</organism>
<evidence type="ECO:0000313" key="1">
    <source>
        <dbReference type="EMBL" id="CAE8630260.1"/>
    </source>
</evidence>